<name>A0A852Z1A7_9ACTN</name>
<dbReference type="InterPro" id="IPR001387">
    <property type="entry name" value="Cro/C1-type_HTH"/>
</dbReference>
<dbReference type="PROSITE" id="PS50943">
    <property type="entry name" value="HTH_CROC1"/>
    <property type="match status" value="1"/>
</dbReference>
<dbReference type="RefSeq" id="WP_179536614.1">
    <property type="nucleotide sequence ID" value="NZ_JACBYW010000006.1"/>
</dbReference>
<keyword evidence="3" id="KW-1185">Reference proteome</keyword>
<reference evidence="2 3" key="1">
    <citation type="submission" date="2020-07" db="EMBL/GenBank/DDBJ databases">
        <title>Genomic Encyclopedia of Type Strains, Phase III (KMG-III): the genomes of soil and plant-associated and newly described type strains.</title>
        <authorList>
            <person name="Whitman W."/>
        </authorList>
    </citation>
    <scope>NUCLEOTIDE SEQUENCE [LARGE SCALE GENOMIC DNA]</scope>
    <source>
        <strain evidence="2 3">CECT 8576</strain>
    </source>
</reference>
<dbReference type="Gene3D" id="1.10.260.40">
    <property type="entry name" value="lambda repressor-like DNA-binding domains"/>
    <property type="match status" value="1"/>
</dbReference>
<gene>
    <name evidence="2" type="ORF">FHR84_003637</name>
</gene>
<dbReference type="GO" id="GO:0003677">
    <property type="term" value="F:DNA binding"/>
    <property type="evidence" value="ECO:0007669"/>
    <property type="project" value="InterPro"/>
</dbReference>
<evidence type="ECO:0000313" key="2">
    <source>
        <dbReference type="EMBL" id="NYH80288.1"/>
    </source>
</evidence>
<organism evidence="2 3">
    <name type="scientific">Actinopolyspora biskrensis</name>
    <dbReference type="NCBI Taxonomy" id="1470178"/>
    <lineage>
        <taxon>Bacteria</taxon>
        <taxon>Bacillati</taxon>
        <taxon>Actinomycetota</taxon>
        <taxon>Actinomycetes</taxon>
        <taxon>Actinopolysporales</taxon>
        <taxon>Actinopolysporaceae</taxon>
        <taxon>Actinopolyspora</taxon>
    </lineage>
</organism>
<comment type="caution">
    <text evidence="2">The sequence shown here is derived from an EMBL/GenBank/DDBJ whole genome shotgun (WGS) entry which is preliminary data.</text>
</comment>
<feature type="domain" description="HTH cro/C1-type" evidence="1">
    <location>
        <begin position="12"/>
        <end position="56"/>
    </location>
</feature>
<proteinExistence type="predicted"/>
<dbReference type="Proteomes" id="UP000548304">
    <property type="component" value="Unassembled WGS sequence"/>
</dbReference>
<dbReference type="SUPFAM" id="SSF47413">
    <property type="entry name" value="lambda repressor-like DNA-binding domains"/>
    <property type="match status" value="1"/>
</dbReference>
<evidence type="ECO:0000313" key="3">
    <source>
        <dbReference type="Proteomes" id="UP000548304"/>
    </source>
</evidence>
<evidence type="ECO:0000259" key="1">
    <source>
        <dbReference type="PROSITE" id="PS50943"/>
    </source>
</evidence>
<dbReference type="InterPro" id="IPR010982">
    <property type="entry name" value="Lambda_DNA-bd_dom_sf"/>
</dbReference>
<protein>
    <submittedName>
        <fullName evidence="2">Transcriptional regulator with XRE-family HTH domain</fullName>
    </submittedName>
</protein>
<dbReference type="CDD" id="cd00093">
    <property type="entry name" value="HTH_XRE"/>
    <property type="match status" value="1"/>
</dbReference>
<dbReference type="AlphaFoldDB" id="A0A852Z1A7"/>
<sequence>MSEQCRLFGTELRRARIAAGLSLSELAGRVHYSKGYLSKVETGRKQPIPALARLCDDKLGAGGELTKLVPEPSSEAPPRPEENGEVWFMGSARDGTSFRTLNRRGLLAAGAASAVSLGSRSNSGSAMEERSLETFRTMFGQFRELGQTASHAVVLPALTAHAHTLSELATHATSRNRDGILALGSRYAEYAGWMAQEAGEERAALWWTDRAAEMAEAAGEHGSANHTRVRHALLALYRNDAWRTIELAQQAGDSRTPPRLRASALQREAQGHALAGDHASCMRSLDRAREAHSVAEPNTVLALGTTNLVDPVAMVTGWCLHDLGRPGEASSVLDHEIQRVPVHASRSRARYGVRRALSHAAAGNVEHACAITERVLDTVDAVESATVTTDLRRLDRTLARFRGNPSVKDLTPRLTQSLRVRTG</sequence>
<dbReference type="SMART" id="SM00530">
    <property type="entry name" value="HTH_XRE"/>
    <property type="match status" value="1"/>
</dbReference>
<dbReference type="Pfam" id="PF13560">
    <property type="entry name" value="HTH_31"/>
    <property type="match status" value="1"/>
</dbReference>
<dbReference type="EMBL" id="JACBYW010000006">
    <property type="protein sequence ID" value="NYH80288.1"/>
    <property type="molecule type" value="Genomic_DNA"/>
</dbReference>
<accession>A0A852Z1A7</accession>